<proteinExistence type="predicted"/>
<feature type="region of interest" description="Disordered" evidence="1">
    <location>
        <begin position="46"/>
        <end position="67"/>
    </location>
</feature>
<comment type="caution">
    <text evidence="2">The sequence shown here is derived from an EMBL/GenBank/DDBJ whole genome shotgun (WGS) entry which is preliminary data.</text>
</comment>
<evidence type="ECO:0000313" key="3">
    <source>
        <dbReference type="Proteomes" id="UP000762253"/>
    </source>
</evidence>
<gene>
    <name evidence="2" type="ORF">DP115_09860</name>
</gene>
<dbReference type="EMBL" id="QMEC01000029">
    <property type="protein sequence ID" value="NMF63066.1"/>
    <property type="molecule type" value="Genomic_DNA"/>
</dbReference>
<organism evidence="2 3">
    <name type="scientific">Brasilonema octagenarum UFV-OR1</name>
    <dbReference type="NCBI Taxonomy" id="417115"/>
    <lineage>
        <taxon>Bacteria</taxon>
        <taxon>Bacillati</taxon>
        <taxon>Cyanobacteriota</taxon>
        <taxon>Cyanophyceae</taxon>
        <taxon>Nostocales</taxon>
        <taxon>Scytonemataceae</taxon>
        <taxon>Brasilonema</taxon>
        <taxon>Octagenarum group</taxon>
    </lineage>
</organism>
<name>A0ABX1M5T9_9CYAN</name>
<accession>A0ABX1M5T9</accession>
<dbReference type="Proteomes" id="UP000762253">
    <property type="component" value="Unassembled WGS sequence"/>
</dbReference>
<evidence type="ECO:0000313" key="2">
    <source>
        <dbReference type="EMBL" id="NMF63066.1"/>
    </source>
</evidence>
<reference evidence="2 3" key="1">
    <citation type="submission" date="2018-06" db="EMBL/GenBank/DDBJ databases">
        <title>Comparative genomics of Brasilonema spp. strains.</title>
        <authorList>
            <person name="Alvarenga D.O."/>
            <person name="Fiore M.F."/>
            <person name="Varani A.M."/>
        </authorList>
    </citation>
    <scope>NUCLEOTIDE SEQUENCE [LARGE SCALE GENOMIC DNA]</scope>
    <source>
        <strain evidence="2 3">UFV-OR1</strain>
    </source>
</reference>
<keyword evidence="3" id="KW-1185">Reference proteome</keyword>
<evidence type="ECO:0000256" key="1">
    <source>
        <dbReference type="SAM" id="MobiDB-lite"/>
    </source>
</evidence>
<sequence>MSVYPVYPKRDWRTKSRQTILDFAKSLSGESSPRLGESTCRLGEPALREGFPPQVTGEPRRGGSRHERECVWCRSLAKWRTR</sequence>
<feature type="compositionally biased region" description="Basic and acidic residues" evidence="1">
    <location>
        <begin position="58"/>
        <end position="67"/>
    </location>
</feature>
<protein>
    <submittedName>
        <fullName evidence="2">Uncharacterized protein</fullName>
    </submittedName>
</protein>